<dbReference type="EMBL" id="CAJVCH010018069">
    <property type="protein sequence ID" value="CAG7684398.1"/>
    <property type="molecule type" value="Genomic_DNA"/>
</dbReference>
<keyword evidence="1" id="KW-0732">Signal</keyword>
<accession>A0A8J2JB37</accession>
<proteinExistence type="predicted"/>
<reference evidence="2" key="1">
    <citation type="submission" date="2021-06" db="EMBL/GenBank/DDBJ databases">
        <authorList>
            <person name="Hodson N. C."/>
            <person name="Mongue J. A."/>
            <person name="Jaron S. K."/>
        </authorList>
    </citation>
    <scope>NUCLEOTIDE SEQUENCE</scope>
</reference>
<name>A0A8J2JB37_9HEXA</name>
<feature type="chain" id="PRO_5035320366" evidence="1">
    <location>
        <begin position="26"/>
        <end position="72"/>
    </location>
</feature>
<organism evidence="2 3">
    <name type="scientific">Allacma fusca</name>
    <dbReference type="NCBI Taxonomy" id="39272"/>
    <lineage>
        <taxon>Eukaryota</taxon>
        <taxon>Metazoa</taxon>
        <taxon>Ecdysozoa</taxon>
        <taxon>Arthropoda</taxon>
        <taxon>Hexapoda</taxon>
        <taxon>Collembola</taxon>
        <taxon>Symphypleona</taxon>
        <taxon>Sminthuridae</taxon>
        <taxon>Allacma</taxon>
    </lineage>
</organism>
<gene>
    <name evidence="2" type="ORF">AFUS01_LOCUS3076</name>
</gene>
<keyword evidence="3" id="KW-1185">Reference proteome</keyword>
<evidence type="ECO:0000313" key="2">
    <source>
        <dbReference type="EMBL" id="CAG7684398.1"/>
    </source>
</evidence>
<sequence length="72" mass="8185">MKQPSAFVTLVIIILLGSNVEVGHGSPPTWPPCPHLNARWCRPGSWPCECKEQCCSNRCEWEDRVGKDICWM</sequence>
<dbReference type="Proteomes" id="UP000708208">
    <property type="component" value="Unassembled WGS sequence"/>
</dbReference>
<evidence type="ECO:0000313" key="3">
    <source>
        <dbReference type="Proteomes" id="UP000708208"/>
    </source>
</evidence>
<comment type="caution">
    <text evidence="2">The sequence shown here is derived from an EMBL/GenBank/DDBJ whole genome shotgun (WGS) entry which is preliminary data.</text>
</comment>
<feature type="signal peptide" evidence="1">
    <location>
        <begin position="1"/>
        <end position="25"/>
    </location>
</feature>
<protein>
    <submittedName>
        <fullName evidence="2">Uncharacterized protein</fullName>
    </submittedName>
</protein>
<evidence type="ECO:0000256" key="1">
    <source>
        <dbReference type="SAM" id="SignalP"/>
    </source>
</evidence>
<dbReference type="AlphaFoldDB" id="A0A8J2JB37"/>